<sequence>MSKVKSLAQVLQDQREAFLTERKRNYEETHLHNPAQNFSWQEWEEFLFDDEVDTALSGVLIEDEQITGYIMLHPVTVSHYEIGWIGQTKQVDVQALLKQQLLALLNKGIQTVEIEVETTD</sequence>
<dbReference type="Proteomes" id="UP001344888">
    <property type="component" value="Unassembled WGS sequence"/>
</dbReference>
<evidence type="ECO:0000313" key="1">
    <source>
        <dbReference type="EMBL" id="MEC1177828.1"/>
    </source>
</evidence>
<reference evidence="1 2" key="1">
    <citation type="submission" date="2023-03" db="EMBL/GenBank/DDBJ databases">
        <title>Bacillus Genome Sequencing.</title>
        <authorList>
            <person name="Dunlap C."/>
        </authorList>
    </citation>
    <scope>NUCLEOTIDE SEQUENCE [LARGE SCALE GENOMIC DNA]</scope>
    <source>
        <strain evidence="1 2">B-59205</strain>
    </source>
</reference>
<dbReference type="AlphaFoldDB" id="A0AAW9NSK7"/>
<dbReference type="RefSeq" id="WP_326122307.1">
    <property type="nucleotide sequence ID" value="NZ_JARSFG010000007.1"/>
</dbReference>
<protein>
    <recommendedName>
        <fullName evidence="3">GNAT family N-acetyltransferase</fullName>
    </recommendedName>
</protein>
<dbReference type="EMBL" id="JARSFG010000007">
    <property type="protein sequence ID" value="MEC1177828.1"/>
    <property type="molecule type" value="Genomic_DNA"/>
</dbReference>
<keyword evidence="2" id="KW-1185">Reference proteome</keyword>
<accession>A0AAW9NSK7</accession>
<comment type="caution">
    <text evidence="1">The sequence shown here is derived from an EMBL/GenBank/DDBJ whole genome shotgun (WGS) entry which is preliminary data.</text>
</comment>
<evidence type="ECO:0000313" key="2">
    <source>
        <dbReference type="Proteomes" id="UP001344888"/>
    </source>
</evidence>
<gene>
    <name evidence="1" type="ORF">P9B03_04975</name>
</gene>
<name>A0AAW9NSK7_9BACL</name>
<evidence type="ECO:0008006" key="3">
    <source>
        <dbReference type="Google" id="ProtNLM"/>
    </source>
</evidence>
<organism evidence="1 2">
    <name type="scientific">Metasolibacillus meyeri</name>
    <dbReference type="NCBI Taxonomy" id="1071052"/>
    <lineage>
        <taxon>Bacteria</taxon>
        <taxon>Bacillati</taxon>
        <taxon>Bacillota</taxon>
        <taxon>Bacilli</taxon>
        <taxon>Bacillales</taxon>
        <taxon>Caryophanaceae</taxon>
        <taxon>Metasolibacillus</taxon>
    </lineage>
</organism>
<proteinExistence type="predicted"/>